<comment type="caution">
    <text evidence="11">The sequence shown here is derived from an EMBL/GenBank/DDBJ whole genome shotgun (WGS) entry which is preliminary data.</text>
</comment>
<keyword evidence="6 9" id="KW-0560">Oxidoreductase</keyword>
<evidence type="ECO:0000256" key="5">
    <source>
        <dbReference type="ARBA" id="ARBA00022785"/>
    </source>
</evidence>
<comment type="cofactor">
    <cofactor evidence="9">
        <name>cob(II)alamin</name>
        <dbReference type="ChEBI" id="CHEBI:16304"/>
    </cofactor>
</comment>
<feature type="binding site" evidence="9">
    <location>
        <position position="199"/>
    </location>
    <ligand>
        <name>[4Fe-4S] cluster</name>
        <dbReference type="ChEBI" id="CHEBI:49883"/>
        <label>2</label>
    </ligand>
</feature>
<dbReference type="GO" id="GO:0031419">
    <property type="term" value="F:cobalamin binding"/>
    <property type="evidence" value="ECO:0007669"/>
    <property type="project" value="UniProtKB-KW"/>
</dbReference>
<feature type="binding site" evidence="9">
    <location>
        <position position="217"/>
    </location>
    <ligand>
        <name>cob(II)alamin</name>
        <dbReference type="ChEBI" id="CHEBI:16304"/>
    </ligand>
</feature>
<evidence type="ECO:0000259" key="10">
    <source>
        <dbReference type="PROSITE" id="PS51379"/>
    </source>
</evidence>
<dbReference type="OrthoDB" id="9784571at2"/>
<dbReference type="InterPro" id="IPR004453">
    <property type="entry name" value="QueG"/>
</dbReference>
<dbReference type="EC" id="1.17.99.6" evidence="9"/>
<evidence type="ECO:0000256" key="9">
    <source>
        <dbReference type="HAMAP-Rule" id="MF_00916"/>
    </source>
</evidence>
<keyword evidence="4 9" id="KW-0479">Metal-binding</keyword>
<keyword evidence="9" id="KW-0846">Cobalamin</keyword>
<organism evidence="11 12">
    <name type="scientific">Porphyromonas somerae</name>
    <dbReference type="NCBI Taxonomy" id="322095"/>
    <lineage>
        <taxon>Bacteria</taxon>
        <taxon>Pseudomonadati</taxon>
        <taxon>Bacteroidota</taxon>
        <taxon>Bacteroidia</taxon>
        <taxon>Bacteroidales</taxon>
        <taxon>Porphyromonadaceae</taxon>
        <taxon>Porphyromonas</taxon>
    </lineage>
</organism>
<accession>A0A134B0X3</accession>
<dbReference type="NCBIfam" id="TIGR00276">
    <property type="entry name" value="tRNA epoxyqueuosine(34) reductase QueG"/>
    <property type="match status" value="1"/>
</dbReference>
<dbReference type="PANTHER" id="PTHR30002:SF4">
    <property type="entry name" value="EPOXYQUEUOSINE REDUCTASE"/>
    <property type="match status" value="1"/>
</dbReference>
<dbReference type="SUPFAM" id="SSF46548">
    <property type="entry name" value="alpha-helical ferredoxin"/>
    <property type="match status" value="1"/>
</dbReference>
<dbReference type="STRING" id="322095.HMPREF3185_01940"/>
<dbReference type="AlphaFoldDB" id="A0A134B0X3"/>
<name>A0A134B0X3_9PORP</name>
<dbReference type="GO" id="GO:0005737">
    <property type="term" value="C:cytoplasm"/>
    <property type="evidence" value="ECO:0007669"/>
    <property type="project" value="UniProtKB-SubCell"/>
</dbReference>
<feature type="binding site" evidence="9">
    <location>
        <position position="249"/>
    </location>
    <ligand>
        <name>[4Fe-4S] cluster</name>
        <dbReference type="ChEBI" id="CHEBI:49883"/>
        <label>1</label>
    </ligand>
</feature>
<dbReference type="HAMAP" id="MF_00916">
    <property type="entry name" value="QueG"/>
    <property type="match status" value="1"/>
</dbReference>
<keyword evidence="8 9" id="KW-0411">Iron-sulfur</keyword>
<dbReference type="GO" id="GO:0051539">
    <property type="term" value="F:4 iron, 4 sulfur cluster binding"/>
    <property type="evidence" value="ECO:0007669"/>
    <property type="project" value="UniProtKB-KW"/>
</dbReference>
<dbReference type="PROSITE" id="PS00198">
    <property type="entry name" value="4FE4S_FER_1"/>
    <property type="match status" value="1"/>
</dbReference>
<evidence type="ECO:0000256" key="3">
    <source>
        <dbReference type="ARBA" id="ARBA00022694"/>
    </source>
</evidence>
<feature type="binding site" evidence="9">
    <location>
        <position position="170"/>
    </location>
    <ligand>
        <name>cob(II)alamin</name>
        <dbReference type="ChEBI" id="CHEBI:16304"/>
    </ligand>
</feature>
<comment type="similarity">
    <text evidence="9">Belongs to the QueG family.</text>
</comment>
<feature type="binding site" evidence="9">
    <location>
        <position position="195"/>
    </location>
    <ligand>
        <name>[4Fe-4S] cluster</name>
        <dbReference type="ChEBI" id="CHEBI:49883"/>
        <label>1</label>
    </ligand>
</feature>
<feature type="binding site" evidence="9">
    <location>
        <position position="192"/>
    </location>
    <ligand>
        <name>[4Fe-4S] cluster</name>
        <dbReference type="ChEBI" id="CHEBI:49883"/>
        <label>1</label>
    </ligand>
</feature>
<dbReference type="InterPro" id="IPR017896">
    <property type="entry name" value="4Fe4S_Fe-S-bd"/>
</dbReference>
<feature type="binding site" evidence="9">
    <location>
        <position position="189"/>
    </location>
    <ligand>
        <name>[4Fe-4S] cluster</name>
        <dbReference type="ChEBI" id="CHEBI:49883"/>
        <label>1</label>
    </ligand>
</feature>
<comment type="subunit">
    <text evidence="9">Monomer.</text>
</comment>
<dbReference type="RefSeq" id="WP_060936001.1">
    <property type="nucleotide sequence ID" value="NZ_KQ960465.1"/>
</dbReference>
<keyword evidence="3 9" id="KW-0819">tRNA processing</keyword>
<feature type="binding site" evidence="9">
    <location>
        <position position="245"/>
    </location>
    <ligand>
        <name>[4Fe-4S] cluster</name>
        <dbReference type="ChEBI" id="CHEBI:49883"/>
        <label>2</label>
    </ligand>
</feature>
<dbReference type="EMBL" id="LSDK01000135">
    <property type="protein sequence ID" value="KXB73584.1"/>
    <property type="molecule type" value="Genomic_DNA"/>
</dbReference>
<dbReference type="UniPathway" id="UPA00392"/>
<comment type="cofactor">
    <cofactor evidence="9">
        <name>[4Fe-4S] cluster</name>
        <dbReference type="ChEBI" id="CHEBI:49883"/>
    </cofactor>
    <text evidence="9">Binds 2 [4Fe-4S] clusters per monomer.</text>
</comment>
<keyword evidence="7 9" id="KW-0408">Iron</keyword>
<comment type="catalytic activity">
    <reaction evidence="9">
        <text>epoxyqueuosine(34) in tRNA + AH2 = queuosine(34) in tRNA + A + H2O</text>
        <dbReference type="Rhea" id="RHEA:32159"/>
        <dbReference type="Rhea" id="RHEA-COMP:18571"/>
        <dbReference type="Rhea" id="RHEA-COMP:18582"/>
        <dbReference type="ChEBI" id="CHEBI:13193"/>
        <dbReference type="ChEBI" id="CHEBI:15377"/>
        <dbReference type="ChEBI" id="CHEBI:17499"/>
        <dbReference type="ChEBI" id="CHEBI:194431"/>
        <dbReference type="ChEBI" id="CHEBI:194443"/>
        <dbReference type="EC" id="1.17.99.6"/>
    </reaction>
</comment>
<dbReference type="Pfam" id="PF08331">
    <property type="entry name" value="QueG_DUF1730"/>
    <property type="match status" value="1"/>
</dbReference>
<reference evidence="12" key="1">
    <citation type="submission" date="2016-01" db="EMBL/GenBank/DDBJ databases">
        <authorList>
            <person name="Mitreva M."/>
            <person name="Pepin K.H."/>
            <person name="Mihindukulasuriya K.A."/>
            <person name="Fulton R."/>
            <person name="Fronick C."/>
            <person name="O'Laughlin M."/>
            <person name="Miner T."/>
            <person name="Herter B."/>
            <person name="Rosa B.A."/>
            <person name="Cordes M."/>
            <person name="Tomlinson C."/>
            <person name="Wollam A."/>
            <person name="Palsikar V.B."/>
            <person name="Mardis E.R."/>
            <person name="Wilson R.K."/>
        </authorList>
    </citation>
    <scope>NUCLEOTIDE SEQUENCE [LARGE SCALE GENOMIC DNA]</scope>
    <source>
        <strain evidence="12">KA00683</strain>
    </source>
</reference>
<dbReference type="InterPro" id="IPR017900">
    <property type="entry name" value="4Fe4S_Fe_S_CS"/>
</dbReference>
<protein>
    <recommendedName>
        <fullName evidence="9">Epoxyqueuosine reductase</fullName>
        <ecNumber evidence="9">1.17.99.6</ecNumber>
    </recommendedName>
    <alternativeName>
        <fullName evidence="9">Queuosine biosynthesis protein QueG</fullName>
    </alternativeName>
</protein>
<dbReference type="InterPro" id="IPR013542">
    <property type="entry name" value="QueG_DUF1730"/>
</dbReference>
<feature type="binding site" evidence="9">
    <location>
        <position position="159"/>
    </location>
    <ligand>
        <name>cob(II)alamin</name>
        <dbReference type="ChEBI" id="CHEBI:16304"/>
    </ligand>
</feature>
<keyword evidence="9" id="KW-0170">Cobalt</keyword>
<sequence>MESISPHDIVTQIKAEALRLGFSACGIAQAGAVPEAILQEYDSWIETGYHGDMDYLARNRELRSDPRVLLPGTKTLIMVAMNYYPETKQAPEAPQFAYYAYGRDYHKVVKKRLDQLLAFMRSELQLPVTGRAFSDSAPIMERYWAEQAGLGWRGKNSLLIIPRAGSYFVLGELLIDIELPADSPMRNLCGRCERCQTSCPTEAFLEPGRIDARRCISYLTIEQKGEIPPELRERMGRRVYGCDACQQCCPWNRYARPTTIADYTPREALLSLSPEELEAMSEEEYLALFAGTAVKRAGLAGLQRTMRDLRDNFTLRIDTDSTSSAVRRFIRPTTGDTSSEG</sequence>
<evidence type="ECO:0000256" key="2">
    <source>
        <dbReference type="ARBA" id="ARBA00022490"/>
    </source>
</evidence>
<feature type="binding site" evidence="9">
    <location>
        <position position="215"/>
    </location>
    <ligand>
        <name>[4Fe-4S] cluster</name>
        <dbReference type="ChEBI" id="CHEBI:49883"/>
        <label>2</label>
    </ligand>
</feature>
<comment type="subcellular location">
    <subcellularLocation>
        <location evidence="9">Cytoplasm</location>
    </subcellularLocation>
</comment>
<keyword evidence="1 9" id="KW-0004">4Fe-4S</keyword>
<evidence type="ECO:0000256" key="7">
    <source>
        <dbReference type="ARBA" id="ARBA00023004"/>
    </source>
</evidence>
<gene>
    <name evidence="9" type="primary">queG</name>
    <name evidence="11" type="ORF">HMPREF3185_01940</name>
</gene>
<dbReference type="PATRIC" id="fig|322095.3.peg.1915"/>
<feature type="binding site" evidence="9">
    <location>
        <position position="135"/>
    </location>
    <ligand>
        <name>cob(II)alamin</name>
        <dbReference type="ChEBI" id="CHEBI:16304"/>
    </ligand>
</feature>
<feature type="domain" description="4Fe-4S ferredoxin-type" evidence="10">
    <location>
        <begin position="180"/>
        <end position="209"/>
    </location>
</feature>
<evidence type="ECO:0000256" key="6">
    <source>
        <dbReference type="ARBA" id="ARBA00023002"/>
    </source>
</evidence>
<proteinExistence type="inferred from homology"/>
<keyword evidence="5 9" id="KW-0671">Queuosine biosynthesis</keyword>
<comment type="pathway">
    <text evidence="9">tRNA modification; tRNA-queuosine biosynthesis.</text>
</comment>
<dbReference type="GO" id="GO:0046872">
    <property type="term" value="F:metal ion binding"/>
    <property type="evidence" value="ECO:0007669"/>
    <property type="project" value="UniProtKB-KW"/>
</dbReference>
<evidence type="ECO:0000256" key="4">
    <source>
        <dbReference type="ARBA" id="ARBA00022723"/>
    </source>
</evidence>
<feature type="binding site" evidence="9">
    <location>
        <position position="156"/>
    </location>
    <ligand>
        <name>cob(II)alamin</name>
        <dbReference type="ChEBI" id="CHEBI:16304"/>
    </ligand>
</feature>
<dbReference type="PANTHER" id="PTHR30002">
    <property type="entry name" value="EPOXYQUEUOSINE REDUCTASE"/>
    <property type="match status" value="1"/>
</dbReference>
<evidence type="ECO:0000256" key="1">
    <source>
        <dbReference type="ARBA" id="ARBA00022485"/>
    </source>
</evidence>
<feature type="binding site" evidence="9">
    <location>
        <begin position="242"/>
        <end position="243"/>
    </location>
    <ligand>
        <name>cob(II)alamin</name>
        <dbReference type="ChEBI" id="CHEBI:16304"/>
    </ligand>
</feature>
<keyword evidence="2 9" id="KW-0963">Cytoplasm</keyword>
<keyword evidence="12" id="KW-1185">Reference proteome</keyword>
<feature type="binding site" evidence="9">
    <location>
        <position position="242"/>
    </location>
    <ligand>
        <name>[4Fe-4S] cluster</name>
        <dbReference type="ChEBI" id="CHEBI:49883"/>
        <label>2</label>
    </ligand>
</feature>
<feature type="binding site" evidence="9">
    <location>
        <position position="224"/>
    </location>
    <ligand>
        <name>tRNA</name>
        <dbReference type="ChEBI" id="CHEBI:17843"/>
    </ligand>
</feature>
<evidence type="ECO:0000313" key="12">
    <source>
        <dbReference type="Proteomes" id="UP000070224"/>
    </source>
</evidence>
<dbReference type="Proteomes" id="UP000070224">
    <property type="component" value="Unassembled WGS sequence"/>
</dbReference>
<evidence type="ECO:0000256" key="8">
    <source>
        <dbReference type="ARBA" id="ARBA00023014"/>
    </source>
</evidence>
<dbReference type="GO" id="GO:0008616">
    <property type="term" value="P:tRNA queuosine(34) biosynthetic process"/>
    <property type="evidence" value="ECO:0007669"/>
    <property type="project" value="UniProtKB-UniRule"/>
</dbReference>
<comment type="function">
    <text evidence="9">Catalyzes the conversion of epoxyqueuosine (oQ) to queuosine (Q), which is a hypermodified base found in the wobble positions of tRNA(Asp), tRNA(Asn), tRNA(His) and tRNA(Tyr).</text>
</comment>
<evidence type="ECO:0000313" key="11">
    <source>
        <dbReference type="EMBL" id="KXB73584.1"/>
    </source>
</evidence>
<feature type="binding site" evidence="9">
    <location>
        <position position="63"/>
    </location>
    <ligand>
        <name>cob(II)alamin</name>
        <dbReference type="ChEBI" id="CHEBI:16304"/>
    </ligand>
</feature>
<comment type="caution">
    <text evidence="9">Lacks conserved residue(s) required for the propagation of feature annotation.</text>
</comment>
<dbReference type="Pfam" id="PF13484">
    <property type="entry name" value="Fer4_16"/>
    <property type="match status" value="1"/>
</dbReference>
<feature type="active site" description="Proton donor" evidence="9">
    <location>
        <position position="135"/>
    </location>
</feature>
<dbReference type="GO" id="GO:0052693">
    <property type="term" value="F:epoxyqueuosine reductase activity"/>
    <property type="evidence" value="ECO:0007669"/>
    <property type="project" value="UniProtKB-UniRule"/>
</dbReference>
<dbReference type="PROSITE" id="PS51379">
    <property type="entry name" value="4FE4S_FER_2"/>
    <property type="match status" value="1"/>
</dbReference>